<evidence type="ECO:0000313" key="1">
    <source>
        <dbReference type="EMBL" id="OJA18957.1"/>
    </source>
</evidence>
<protein>
    <submittedName>
        <fullName evidence="1">Uncharacterized protein</fullName>
    </submittedName>
</protein>
<keyword evidence="2" id="KW-1185">Reference proteome</keyword>
<dbReference type="AlphaFoldDB" id="A0A1J8QDC5"/>
<dbReference type="STRING" id="180088.A0A1J8QDC5"/>
<accession>A0A1J8QDC5</accession>
<organism evidence="1 2">
    <name type="scientific">Rhizopogon vesiculosus</name>
    <dbReference type="NCBI Taxonomy" id="180088"/>
    <lineage>
        <taxon>Eukaryota</taxon>
        <taxon>Fungi</taxon>
        <taxon>Dikarya</taxon>
        <taxon>Basidiomycota</taxon>
        <taxon>Agaricomycotina</taxon>
        <taxon>Agaricomycetes</taxon>
        <taxon>Agaricomycetidae</taxon>
        <taxon>Boletales</taxon>
        <taxon>Suillineae</taxon>
        <taxon>Rhizopogonaceae</taxon>
        <taxon>Rhizopogon</taxon>
    </lineage>
</organism>
<dbReference type="SUPFAM" id="SSF50370">
    <property type="entry name" value="Ricin B-like lectins"/>
    <property type="match status" value="1"/>
</dbReference>
<name>A0A1J8QDC5_9AGAM</name>
<dbReference type="Gene3D" id="2.80.10.50">
    <property type="match status" value="1"/>
</dbReference>
<dbReference type="OrthoDB" id="2602911at2759"/>
<dbReference type="Proteomes" id="UP000183567">
    <property type="component" value="Unassembled WGS sequence"/>
</dbReference>
<gene>
    <name evidence="1" type="ORF">AZE42_06045</name>
</gene>
<evidence type="ECO:0000313" key="2">
    <source>
        <dbReference type="Proteomes" id="UP000183567"/>
    </source>
</evidence>
<proteinExistence type="predicted"/>
<reference evidence="1 2" key="1">
    <citation type="submission" date="2016-03" db="EMBL/GenBank/DDBJ databases">
        <title>Comparative genomics of the ectomycorrhizal sister species Rhizopogon vinicolor and Rhizopogon vesiculosus (Basidiomycota: Boletales) reveals a divergence of the mating type B locus.</title>
        <authorList>
            <person name="Mujic A.B."/>
            <person name="Kuo A."/>
            <person name="Tritt A."/>
            <person name="Lipzen A."/>
            <person name="Chen C."/>
            <person name="Johnson J."/>
            <person name="Sharma A."/>
            <person name="Barry K."/>
            <person name="Grigoriev I.V."/>
            <person name="Spatafora J.W."/>
        </authorList>
    </citation>
    <scope>NUCLEOTIDE SEQUENCE [LARGE SCALE GENOMIC DNA]</scope>
    <source>
        <strain evidence="1 2">AM-OR11-056</strain>
    </source>
</reference>
<dbReference type="EMBL" id="LVVM01001215">
    <property type="protein sequence ID" value="OJA18957.1"/>
    <property type="molecule type" value="Genomic_DNA"/>
</dbReference>
<dbReference type="InterPro" id="IPR035992">
    <property type="entry name" value="Ricin_B-like_lectins"/>
</dbReference>
<comment type="caution">
    <text evidence="1">The sequence shown here is derived from an EMBL/GenBank/DDBJ whole genome shotgun (WGS) entry which is preliminary data.</text>
</comment>
<sequence>MPGKDMIDSATLQIGTYNIRHVNTGQCVALKDTNRKSTLIALQDSHFEHLAWVLEKLSGLEDTYNVRSFLQNTFVRMGQSPKAGAELVSGTESCPWIIRPAGFGNIYFISPYFDPSLYWTIAKTRDGTCQARLTDNPKHHVYWQFSKMSA</sequence>